<gene>
    <name evidence="2" type="ORF">KDA_76910</name>
</gene>
<keyword evidence="3" id="KW-1185">Reference proteome</keyword>
<accession>A0A402BLH8</accession>
<dbReference type="RefSeq" id="WP_126632197.1">
    <property type="nucleotide sequence ID" value="NZ_BIFT01000004.1"/>
</dbReference>
<proteinExistence type="predicted"/>
<name>A0A402BLH8_9CHLR</name>
<sequence length="68" mass="7341">MDPISDVIHIQAVAGLLLAPHIKPRVCQSVTGDPGSHTDTAAETVTVDRVSRRRPGRASVTWSWSSHL</sequence>
<dbReference type="AlphaFoldDB" id="A0A402BLH8"/>
<comment type="caution">
    <text evidence="2">The sequence shown here is derived from an EMBL/GenBank/DDBJ whole genome shotgun (WGS) entry which is preliminary data.</text>
</comment>
<protein>
    <submittedName>
        <fullName evidence="2">Uncharacterized protein</fullName>
    </submittedName>
</protein>
<feature type="region of interest" description="Disordered" evidence="1">
    <location>
        <begin position="30"/>
        <end position="68"/>
    </location>
</feature>
<organism evidence="2 3">
    <name type="scientific">Dictyobacter alpinus</name>
    <dbReference type="NCBI Taxonomy" id="2014873"/>
    <lineage>
        <taxon>Bacteria</taxon>
        <taxon>Bacillati</taxon>
        <taxon>Chloroflexota</taxon>
        <taxon>Ktedonobacteria</taxon>
        <taxon>Ktedonobacterales</taxon>
        <taxon>Dictyobacteraceae</taxon>
        <taxon>Dictyobacter</taxon>
    </lineage>
</organism>
<evidence type="ECO:0000313" key="2">
    <source>
        <dbReference type="EMBL" id="GCE32207.1"/>
    </source>
</evidence>
<dbReference type="EMBL" id="BIFT01000004">
    <property type="protein sequence ID" value="GCE32207.1"/>
    <property type="molecule type" value="Genomic_DNA"/>
</dbReference>
<evidence type="ECO:0000313" key="3">
    <source>
        <dbReference type="Proteomes" id="UP000287171"/>
    </source>
</evidence>
<reference evidence="3" key="1">
    <citation type="submission" date="2018-12" db="EMBL/GenBank/DDBJ databases">
        <title>Tengunoibacter tsumagoiensis gen. nov., sp. nov., Dictyobacter kobayashii sp. nov., D. alpinus sp. nov., and D. joshuensis sp. nov. and description of Dictyobacteraceae fam. nov. within the order Ktedonobacterales isolated from Tengu-no-mugimeshi.</title>
        <authorList>
            <person name="Wang C.M."/>
            <person name="Zheng Y."/>
            <person name="Sakai Y."/>
            <person name="Toyoda A."/>
            <person name="Minakuchi Y."/>
            <person name="Abe K."/>
            <person name="Yokota A."/>
            <person name="Yabe S."/>
        </authorList>
    </citation>
    <scope>NUCLEOTIDE SEQUENCE [LARGE SCALE GENOMIC DNA]</scope>
    <source>
        <strain evidence="3">Uno16</strain>
    </source>
</reference>
<dbReference type="Proteomes" id="UP000287171">
    <property type="component" value="Unassembled WGS sequence"/>
</dbReference>
<evidence type="ECO:0000256" key="1">
    <source>
        <dbReference type="SAM" id="MobiDB-lite"/>
    </source>
</evidence>